<dbReference type="OrthoDB" id="199137at2157"/>
<accession>A0A081EXB9</accession>
<evidence type="ECO:0000259" key="2">
    <source>
        <dbReference type="Pfam" id="PF18545"/>
    </source>
</evidence>
<feature type="region of interest" description="Disordered" evidence="1">
    <location>
        <begin position="1"/>
        <end position="39"/>
    </location>
</feature>
<keyword evidence="4" id="KW-1185">Reference proteome</keyword>
<reference evidence="3 4" key="1">
    <citation type="journal article" date="2015" name="Genome Announc.">
        <title>Draft genome sequence of a Halorubrum H3 strain isolated from the burlinskoye salt lake (Altai Krai, Russia).</title>
        <authorList>
            <person name="Rozanov A.S."/>
            <person name="Bryanskaya A.V."/>
            <person name="Malup T.K."/>
            <person name="Kotenko A.V."/>
            <person name="Peltek S.E."/>
        </authorList>
    </citation>
    <scope>NUCLEOTIDE SEQUENCE [LARGE SCALE GENOMIC DNA]</scope>
    <source>
        <strain evidence="3 4">H3</strain>
    </source>
</reference>
<dbReference type="EMBL" id="JNFH02000005">
    <property type="protein sequence ID" value="KDS92057.1"/>
    <property type="molecule type" value="Genomic_DNA"/>
</dbReference>
<evidence type="ECO:0000313" key="3">
    <source>
        <dbReference type="EMBL" id="KDS92057.1"/>
    </source>
</evidence>
<feature type="compositionally biased region" description="Polar residues" evidence="1">
    <location>
        <begin position="1"/>
        <end position="23"/>
    </location>
</feature>
<sequence>MTFDNANSTEDVQTGESSETGESPRTVRAAWDDSRPPSTAVVEAVATANGRDPLEMPCLYDTLDVDALDGLLTSDRTDAQGNVSVSFTYDGRFVWVDSGGAIEVDPDATSEVDPDATSPE</sequence>
<dbReference type="AlphaFoldDB" id="A0A081EXB9"/>
<evidence type="ECO:0000313" key="4">
    <source>
        <dbReference type="Proteomes" id="UP000053331"/>
    </source>
</evidence>
<gene>
    <name evidence="3" type="ORF">FK85_08985</name>
</gene>
<feature type="domain" description="Halobacterial output" evidence="2">
    <location>
        <begin position="33"/>
        <end position="106"/>
    </location>
</feature>
<protein>
    <recommendedName>
        <fullName evidence="2">Halobacterial output domain-containing protein</fullName>
    </recommendedName>
</protein>
<evidence type="ECO:0000256" key="1">
    <source>
        <dbReference type="SAM" id="MobiDB-lite"/>
    </source>
</evidence>
<dbReference type="RefSeq" id="WP_050023396.1">
    <property type="nucleotide sequence ID" value="NZ_JNFH02000005.1"/>
</dbReference>
<dbReference type="InterPro" id="IPR040624">
    <property type="entry name" value="HalOD1"/>
</dbReference>
<proteinExistence type="predicted"/>
<dbReference type="Pfam" id="PF18545">
    <property type="entry name" value="HalOD1"/>
    <property type="match status" value="1"/>
</dbReference>
<dbReference type="Proteomes" id="UP000053331">
    <property type="component" value="Unassembled WGS sequence"/>
</dbReference>
<organism evidence="3 4">
    <name type="scientific">Halorubrum saccharovorum</name>
    <dbReference type="NCBI Taxonomy" id="2248"/>
    <lineage>
        <taxon>Archaea</taxon>
        <taxon>Methanobacteriati</taxon>
        <taxon>Methanobacteriota</taxon>
        <taxon>Stenosarchaea group</taxon>
        <taxon>Halobacteria</taxon>
        <taxon>Halobacteriales</taxon>
        <taxon>Haloferacaceae</taxon>
        <taxon>Halorubrum</taxon>
    </lineage>
</organism>
<name>A0A081EXB9_9EURY</name>
<comment type="caution">
    <text evidence="3">The sequence shown here is derived from an EMBL/GenBank/DDBJ whole genome shotgun (WGS) entry which is preliminary data.</text>
</comment>